<feature type="compositionally biased region" description="Polar residues" evidence="1">
    <location>
        <begin position="105"/>
        <end position="114"/>
    </location>
</feature>
<gene>
    <name evidence="2" type="ORF">BU52_07755</name>
</gene>
<reference evidence="2 3" key="1">
    <citation type="submission" date="2014-02" db="EMBL/GenBank/DDBJ databases">
        <title>The genome announcement of Streptomyces toyocaensis NRRL15009.</title>
        <authorList>
            <person name="Hong H.-J."/>
            <person name="Kwun M.J."/>
        </authorList>
    </citation>
    <scope>NUCLEOTIDE SEQUENCE [LARGE SCALE GENOMIC DNA]</scope>
    <source>
        <strain evidence="2 3">NRRL 15009</strain>
    </source>
</reference>
<feature type="region of interest" description="Disordered" evidence="1">
    <location>
        <begin position="86"/>
        <end position="131"/>
    </location>
</feature>
<feature type="compositionally biased region" description="Basic residues" evidence="1">
    <location>
        <begin position="121"/>
        <end position="131"/>
    </location>
</feature>
<dbReference type="Proteomes" id="UP000028341">
    <property type="component" value="Unassembled WGS sequence"/>
</dbReference>
<organism evidence="2 3">
    <name type="scientific">Streptomyces toyocaensis</name>
    <dbReference type="NCBI Taxonomy" id="55952"/>
    <lineage>
        <taxon>Bacteria</taxon>
        <taxon>Bacillati</taxon>
        <taxon>Actinomycetota</taxon>
        <taxon>Actinomycetes</taxon>
        <taxon>Kitasatosporales</taxon>
        <taxon>Streptomycetaceae</taxon>
        <taxon>Streptomyces</taxon>
    </lineage>
</organism>
<protein>
    <submittedName>
        <fullName evidence="2">Uncharacterized protein</fullName>
    </submittedName>
</protein>
<proteinExistence type="predicted"/>
<evidence type="ECO:0000256" key="1">
    <source>
        <dbReference type="SAM" id="MobiDB-lite"/>
    </source>
</evidence>
<keyword evidence="3" id="KW-1185">Reference proteome</keyword>
<sequence>MIIGGSKAIPTDTGRGCIELEFVRRDAVPAPANPLVVDTGSFDLRNADRRHLSTNAVWQCPDPGRRVAAPLVDACAAERLWASRRGGTARSVAVKDHTVKAKSWSAATGSSSRLNGVPTHWTRRRRPPRGR</sequence>
<dbReference type="AlphaFoldDB" id="A0A081XW87"/>
<name>A0A081XW87_STRTO</name>
<evidence type="ECO:0000313" key="2">
    <source>
        <dbReference type="EMBL" id="KES07810.1"/>
    </source>
</evidence>
<dbReference type="EMBL" id="JFCB01000004">
    <property type="protein sequence ID" value="KES07810.1"/>
    <property type="molecule type" value="Genomic_DNA"/>
</dbReference>
<evidence type="ECO:0000313" key="3">
    <source>
        <dbReference type="Proteomes" id="UP000028341"/>
    </source>
</evidence>
<comment type="caution">
    <text evidence="2">The sequence shown here is derived from an EMBL/GenBank/DDBJ whole genome shotgun (WGS) entry which is preliminary data.</text>
</comment>
<accession>A0A081XW87</accession>